<dbReference type="EMBL" id="JBBPBM010000001">
    <property type="protein sequence ID" value="KAK8602074.1"/>
    <property type="molecule type" value="Genomic_DNA"/>
</dbReference>
<feature type="compositionally biased region" description="Low complexity" evidence="1">
    <location>
        <begin position="19"/>
        <end position="34"/>
    </location>
</feature>
<keyword evidence="3" id="KW-1185">Reference proteome</keyword>
<sequence>MAGMLPGVECARRRRIRPSRGSSASSTSAAVGSTRKSSLCLYATAHESIFRLQKQRSMVQACEDEKLGGTARKAKKRLDERLASQRKSPPKRHKSNRGGILGDDM</sequence>
<feature type="region of interest" description="Disordered" evidence="1">
    <location>
        <begin position="65"/>
        <end position="105"/>
    </location>
</feature>
<accession>A0ABR2GIF6</accession>
<proteinExistence type="predicted"/>
<name>A0ABR2GIF6_9ROSI</name>
<feature type="region of interest" description="Disordered" evidence="1">
    <location>
        <begin position="1"/>
        <end position="34"/>
    </location>
</feature>
<organism evidence="2 3">
    <name type="scientific">Hibiscus sabdariffa</name>
    <name type="common">roselle</name>
    <dbReference type="NCBI Taxonomy" id="183260"/>
    <lineage>
        <taxon>Eukaryota</taxon>
        <taxon>Viridiplantae</taxon>
        <taxon>Streptophyta</taxon>
        <taxon>Embryophyta</taxon>
        <taxon>Tracheophyta</taxon>
        <taxon>Spermatophyta</taxon>
        <taxon>Magnoliopsida</taxon>
        <taxon>eudicotyledons</taxon>
        <taxon>Gunneridae</taxon>
        <taxon>Pentapetalae</taxon>
        <taxon>rosids</taxon>
        <taxon>malvids</taxon>
        <taxon>Malvales</taxon>
        <taxon>Malvaceae</taxon>
        <taxon>Malvoideae</taxon>
        <taxon>Hibiscus</taxon>
    </lineage>
</organism>
<comment type="caution">
    <text evidence="2">The sequence shown here is derived from an EMBL/GenBank/DDBJ whole genome shotgun (WGS) entry which is preliminary data.</text>
</comment>
<evidence type="ECO:0000256" key="1">
    <source>
        <dbReference type="SAM" id="MobiDB-lite"/>
    </source>
</evidence>
<reference evidence="2 3" key="1">
    <citation type="journal article" date="2024" name="G3 (Bethesda)">
        <title>Genome assembly of Hibiscus sabdariffa L. provides insights into metabolisms of medicinal natural products.</title>
        <authorList>
            <person name="Kim T."/>
        </authorList>
    </citation>
    <scope>NUCLEOTIDE SEQUENCE [LARGE SCALE GENOMIC DNA]</scope>
    <source>
        <strain evidence="2">TK-2024</strain>
        <tissue evidence="2">Old leaves</tissue>
    </source>
</reference>
<gene>
    <name evidence="2" type="ORF">V6N12_051894</name>
</gene>
<protein>
    <submittedName>
        <fullName evidence="2">Uncharacterized protein</fullName>
    </submittedName>
</protein>
<evidence type="ECO:0000313" key="3">
    <source>
        <dbReference type="Proteomes" id="UP001472677"/>
    </source>
</evidence>
<evidence type="ECO:0000313" key="2">
    <source>
        <dbReference type="EMBL" id="KAK8602074.1"/>
    </source>
</evidence>
<dbReference type="Proteomes" id="UP001472677">
    <property type="component" value="Unassembled WGS sequence"/>
</dbReference>